<evidence type="ECO:0000313" key="4">
    <source>
        <dbReference type="Proteomes" id="UP000653578"/>
    </source>
</evidence>
<accession>A0ABX1XE30</accession>
<evidence type="ECO:0000256" key="1">
    <source>
        <dbReference type="ARBA" id="ARBA00007637"/>
    </source>
</evidence>
<protein>
    <submittedName>
        <fullName evidence="3">NAD-dependent epimerase/dehydratase family protein</fullName>
    </submittedName>
</protein>
<evidence type="ECO:0000259" key="2">
    <source>
        <dbReference type="Pfam" id="PF01370"/>
    </source>
</evidence>
<name>A0ABX1XE30_9BACL</name>
<comment type="similarity">
    <text evidence="1">Belongs to the NAD(P)-dependent epimerase/dehydratase family.</text>
</comment>
<dbReference type="Proteomes" id="UP000653578">
    <property type="component" value="Unassembled WGS sequence"/>
</dbReference>
<organism evidence="3 4">
    <name type="scientific">Paenibacillus plantarum</name>
    <dbReference type="NCBI Taxonomy" id="2654975"/>
    <lineage>
        <taxon>Bacteria</taxon>
        <taxon>Bacillati</taxon>
        <taxon>Bacillota</taxon>
        <taxon>Bacilli</taxon>
        <taxon>Bacillales</taxon>
        <taxon>Paenibacillaceae</taxon>
        <taxon>Paenibacillus</taxon>
    </lineage>
</organism>
<proteinExistence type="inferred from homology"/>
<gene>
    <name evidence="3" type="ORF">GC096_22100</name>
</gene>
<dbReference type="Gene3D" id="3.40.50.720">
    <property type="entry name" value="NAD(P)-binding Rossmann-like Domain"/>
    <property type="match status" value="1"/>
</dbReference>
<evidence type="ECO:0000313" key="3">
    <source>
        <dbReference type="EMBL" id="NOU66742.1"/>
    </source>
</evidence>
<keyword evidence="4" id="KW-1185">Reference proteome</keyword>
<feature type="domain" description="NAD-dependent epimerase/dehydratase" evidence="2">
    <location>
        <begin position="5"/>
        <end position="189"/>
    </location>
</feature>
<dbReference type="InterPro" id="IPR001509">
    <property type="entry name" value="Epimerase_deHydtase"/>
</dbReference>
<dbReference type="Pfam" id="PF01370">
    <property type="entry name" value="Epimerase"/>
    <property type="match status" value="1"/>
</dbReference>
<dbReference type="EMBL" id="WHNY01000065">
    <property type="protein sequence ID" value="NOU66742.1"/>
    <property type="molecule type" value="Genomic_DNA"/>
</dbReference>
<dbReference type="InterPro" id="IPR036291">
    <property type="entry name" value="NAD(P)-bd_dom_sf"/>
</dbReference>
<comment type="caution">
    <text evidence="3">The sequence shown here is derived from an EMBL/GenBank/DDBJ whole genome shotgun (WGS) entry which is preliminary data.</text>
</comment>
<dbReference type="CDD" id="cd08946">
    <property type="entry name" value="SDR_e"/>
    <property type="match status" value="1"/>
</dbReference>
<dbReference type="SUPFAM" id="SSF51735">
    <property type="entry name" value="NAD(P)-binding Rossmann-fold domains"/>
    <property type="match status" value="1"/>
</dbReference>
<reference evidence="3 4" key="1">
    <citation type="submission" date="2019-10" db="EMBL/GenBank/DDBJ databases">
        <title>Description of Paenibacillus humi sp. nov.</title>
        <authorList>
            <person name="Carlier A."/>
            <person name="Qi S."/>
        </authorList>
    </citation>
    <scope>NUCLEOTIDE SEQUENCE [LARGE SCALE GENOMIC DNA]</scope>
    <source>
        <strain evidence="3 4">LMG 31461</strain>
    </source>
</reference>
<dbReference type="PANTHER" id="PTHR43000">
    <property type="entry name" value="DTDP-D-GLUCOSE 4,6-DEHYDRATASE-RELATED"/>
    <property type="match status" value="1"/>
</dbReference>
<sequence>MNHFTVLGAGGFVGSHLVNYLKKHQMNYTAPGRDDLSIYSRHLGHVIYCIGLTADFRERPFDTVEAHVCLLKEILSECSFDSFLYLSSTRIYSGQKRTCEQADLVVNPLNPSDLYNISKLMGESICFSKQSPTVRVARISNVIGNDFNSNNFINSLIKDAVEKKYILLNTTMESEKDYIDIQDVVKLLPEISIGGKHRIYNVASGINTTNVFIINKIKQVTGCLVEVAHDPVTRIDISIDIQRLQNEFLYSPTNLDNTIETLTNSYISKVRGLIT</sequence>
<dbReference type="RefSeq" id="WP_171633293.1">
    <property type="nucleotide sequence ID" value="NZ_WHNY01000065.1"/>
</dbReference>